<dbReference type="PROSITE" id="PS51257">
    <property type="entry name" value="PROKAR_LIPOPROTEIN"/>
    <property type="match status" value="1"/>
</dbReference>
<dbReference type="SUPFAM" id="SSF55874">
    <property type="entry name" value="ATPase domain of HSP90 chaperone/DNA topoisomerase II/histidine kinase"/>
    <property type="match status" value="1"/>
</dbReference>
<dbReference type="GO" id="GO:0005524">
    <property type="term" value="F:ATP binding"/>
    <property type="evidence" value="ECO:0007669"/>
    <property type="project" value="UniProtKB-KW"/>
</dbReference>
<evidence type="ECO:0000259" key="14">
    <source>
        <dbReference type="PROSITE" id="PS50109"/>
    </source>
</evidence>
<feature type="transmembrane region" description="Helical" evidence="12">
    <location>
        <begin position="285"/>
        <end position="306"/>
    </location>
</feature>
<comment type="caution">
    <text evidence="16">The sequence shown here is derived from an EMBL/GenBank/DDBJ whole genome shotgun (WGS) entry which is preliminary data.</text>
</comment>
<dbReference type="InterPro" id="IPR001638">
    <property type="entry name" value="Solute-binding_3/MltF_N"/>
</dbReference>
<evidence type="ECO:0000256" key="11">
    <source>
        <dbReference type="ARBA" id="ARBA00023136"/>
    </source>
</evidence>
<dbReference type="EMBL" id="WODC01000004">
    <property type="protein sequence ID" value="MUM77453.1"/>
    <property type="molecule type" value="Genomic_DNA"/>
</dbReference>
<dbReference type="SMART" id="SM00388">
    <property type="entry name" value="HisKA"/>
    <property type="match status" value="1"/>
</dbReference>
<accession>A0A7K1KMZ2</accession>
<dbReference type="Gene3D" id="3.40.190.10">
    <property type="entry name" value="Periplasmic binding protein-like II"/>
    <property type="match status" value="2"/>
</dbReference>
<dbReference type="InterPro" id="IPR003594">
    <property type="entry name" value="HATPase_dom"/>
</dbReference>
<proteinExistence type="predicted"/>
<keyword evidence="5 12" id="KW-0812">Transmembrane</keyword>
<feature type="domain" description="PAS" evidence="15">
    <location>
        <begin position="327"/>
        <end position="383"/>
    </location>
</feature>
<dbReference type="InterPro" id="IPR036097">
    <property type="entry name" value="HisK_dim/P_sf"/>
</dbReference>
<keyword evidence="11 12" id="KW-0472">Membrane</keyword>
<dbReference type="RefSeq" id="WP_155933621.1">
    <property type="nucleotide sequence ID" value="NZ_WODC01000004.1"/>
</dbReference>
<dbReference type="InterPro" id="IPR035965">
    <property type="entry name" value="PAS-like_dom_sf"/>
</dbReference>
<dbReference type="InterPro" id="IPR036890">
    <property type="entry name" value="HATPase_C_sf"/>
</dbReference>
<keyword evidence="8" id="KW-0067">ATP-binding</keyword>
<dbReference type="SUPFAM" id="SSF47384">
    <property type="entry name" value="Homodimeric domain of signal transducing histidine kinase"/>
    <property type="match status" value="1"/>
</dbReference>
<evidence type="ECO:0000256" key="1">
    <source>
        <dbReference type="ARBA" id="ARBA00000085"/>
    </source>
</evidence>
<evidence type="ECO:0000256" key="7">
    <source>
        <dbReference type="ARBA" id="ARBA00022777"/>
    </source>
</evidence>
<dbReference type="SMART" id="SM00387">
    <property type="entry name" value="HATPase_c"/>
    <property type="match status" value="1"/>
</dbReference>
<dbReference type="Pfam" id="PF00989">
    <property type="entry name" value="PAS"/>
    <property type="match status" value="1"/>
</dbReference>
<evidence type="ECO:0000256" key="8">
    <source>
        <dbReference type="ARBA" id="ARBA00022840"/>
    </source>
</evidence>
<keyword evidence="6" id="KW-0547">Nucleotide-binding</keyword>
<dbReference type="Gene3D" id="3.30.565.10">
    <property type="entry name" value="Histidine kinase-like ATPase, C-terminal domain"/>
    <property type="match status" value="1"/>
</dbReference>
<dbReference type="GO" id="GO:0000155">
    <property type="term" value="F:phosphorelay sensor kinase activity"/>
    <property type="evidence" value="ECO:0007669"/>
    <property type="project" value="InterPro"/>
</dbReference>
<dbReference type="InterPro" id="IPR050351">
    <property type="entry name" value="BphY/WalK/GraS-like"/>
</dbReference>
<dbReference type="PANTHER" id="PTHR42878:SF7">
    <property type="entry name" value="SENSOR HISTIDINE KINASE GLRK"/>
    <property type="match status" value="1"/>
</dbReference>
<dbReference type="SMART" id="SM00062">
    <property type="entry name" value="PBPb"/>
    <property type="match status" value="1"/>
</dbReference>
<dbReference type="Pfam" id="PF02518">
    <property type="entry name" value="HATPase_c"/>
    <property type="match status" value="1"/>
</dbReference>
<dbReference type="GO" id="GO:0000156">
    <property type="term" value="F:phosphorelay response regulator activity"/>
    <property type="evidence" value="ECO:0007669"/>
    <property type="project" value="TreeGrafter"/>
</dbReference>
<dbReference type="Pfam" id="PF13426">
    <property type="entry name" value="PAS_9"/>
    <property type="match status" value="1"/>
</dbReference>
<keyword evidence="10" id="KW-0902">Two-component regulatory system</keyword>
<dbReference type="PANTHER" id="PTHR42878">
    <property type="entry name" value="TWO-COMPONENT HISTIDINE KINASE"/>
    <property type="match status" value="1"/>
</dbReference>
<organism evidence="16 17">
    <name type="scientific">Pseudodesulfovibrio alkaliphilus</name>
    <dbReference type="NCBI Taxonomy" id="2661613"/>
    <lineage>
        <taxon>Bacteria</taxon>
        <taxon>Pseudomonadati</taxon>
        <taxon>Thermodesulfobacteriota</taxon>
        <taxon>Desulfovibrionia</taxon>
        <taxon>Desulfovibrionales</taxon>
        <taxon>Desulfovibrionaceae</taxon>
    </lineage>
</organism>
<name>A0A7K1KMZ2_9BACT</name>
<feature type="signal peptide" evidence="13">
    <location>
        <begin position="1"/>
        <end position="28"/>
    </location>
</feature>
<keyword evidence="17" id="KW-1185">Reference proteome</keyword>
<dbReference type="PROSITE" id="PS50109">
    <property type="entry name" value="HIS_KIN"/>
    <property type="match status" value="1"/>
</dbReference>
<keyword evidence="9 12" id="KW-1133">Transmembrane helix</keyword>
<dbReference type="PROSITE" id="PS50112">
    <property type="entry name" value="PAS"/>
    <property type="match status" value="2"/>
</dbReference>
<evidence type="ECO:0000313" key="16">
    <source>
        <dbReference type="EMBL" id="MUM77453.1"/>
    </source>
</evidence>
<dbReference type="SUPFAM" id="SSF53850">
    <property type="entry name" value="Periplasmic binding protein-like II"/>
    <property type="match status" value="1"/>
</dbReference>
<evidence type="ECO:0000256" key="5">
    <source>
        <dbReference type="ARBA" id="ARBA00022692"/>
    </source>
</evidence>
<feature type="domain" description="PAS" evidence="15">
    <location>
        <begin position="452"/>
        <end position="494"/>
    </location>
</feature>
<comment type="catalytic activity">
    <reaction evidence="1">
        <text>ATP + protein L-histidine = ADP + protein N-phospho-L-histidine.</text>
        <dbReference type="EC" id="2.7.13.3"/>
    </reaction>
</comment>
<dbReference type="CDD" id="cd01007">
    <property type="entry name" value="PBP2_BvgS_HisK_like"/>
    <property type="match status" value="1"/>
</dbReference>
<feature type="domain" description="Histidine kinase" evidence="14">
    <location>
        <begin position="578"/>
        <end position="794"/>
    </location>
</feature>
<evidence type="ECO:0000259" key="15">
    <source>
        <dbReference type="PROSITE" id="PS50112"/>
    </source>
</evidence>
<dbReference type="GO" id="GO:0007234">
    <property type="term" value="P:osmosensory signaling via phosphorelay pathway"/>
    <property type="evidence" value="ECO:0007669"/>
    <property type="project" value="TreeGrafter"/>
</dbReference>
<evidence type="ECO:0000256" key="10">
    <source>
        <dbReference type="ARBA" id="ARBA00023012"/>
    </source>
</evidence>
<comment type="subcellular location">
    <subcellularLocation>
        <location evidence="2">Membrane</location>
        <topology evidence="2">Multi-pass membrane protein</topology>
    </subcellularLocation>
</comment>
<dbReference type="InterPro" id="IPR003661">
    <property type="entry name" value="HisK_dim/P_dom"/>
</dbReference>
<dbReference type="Gene3D" id="3.30.450.20">
    <property type="entry name" value="PAS domain"/>
    <property type="match status" value="2"/>
</dbReference>
<protein>
    <recommendedName>
        <fullName evidence="3">histidine kinase</fullName>
        <ecNumber evidence="3">2.7.13.3</ecNumber>
    </recommendedName>
</protein>
<evidence type="ECO:0000256" key="13">
    <source>
        <dbReference type="SAM" id="SignalP"/>
    </source>
</evidence>
<dbReference type="AlphaFoldDB" id="A0A7K1KMZ2"/>
<dbReference type="InterPro" id="IPR013767">
    <property type="entry name" value="PAS_fold"/>
</dbReference>
<dbReference type="GO" id="GO:0030295">
    <property type="term" value="F:protein kinase activator activity"/>
    <property type="evidence" value="ECO:0007669"/>
    <property type="project" value="TreeGrafter"/>
</dbReference>
<feature type="chain" id="PRO_5029730192" description="histidine kinase" evidence="13">
    <location>
        <begin position="29"/>
        <end position="808"/>
    </location>
</feature>
<gene>
    <name evidence="16" type="ORF">GKC30_07410</name>
</gene>
<dbReference type="CDD" id="cd00082">
    <property type="entry name" value="HisKA"/>
    <property type="match status" value="1"/>
</dbReference>
<keyword evidence="4" id="KW-0808">Transferase</keyword>
<keyword evidence="7" id="KW-0418">Kinase</keyword>
<dbReference type="InterPro" id="IPR005467">
    <property type="entry name" value="His_kinase_dom"/>
</dbReference>
<dbReference type="Pfam" id="PF00497">
    <property type="entry name" value="SBP_bac_3"/>
    <property type="match status" value="1"/>
</dbReference>
<reference evidence="16 17" key="1">
    <citation type="submission" date="2019-11" db="EMBL/GenBank/DDBJ databases">
        <title>Pseudodesulfovibrio alkaliphilus, sp. nov., an alkaliphilic sulfate-reducing bacteria from mud volcano of Taman peninsula, Russia.</title>
        <authorList>
            <person name="Frolova A."/>
            <person name="Merkel A.Y."/>
            <person name="Slobodkin A.I."/>
        </authorList>
    </citation>
    <scope>NUCLEOTIDE SEQUENCE [LARGE SCALE GENOMIC DNA]</scope>
    <source>
        <strain evidence="16 17">F-1</strain>
    </source>
</reference>
<dbReference type="GO" id="GO:0006355">
    <property type="term" value="P:regulation of DNA-templated transcription"/>
    <property type="evidence" value="ECO:0007669"/>
    <property type="project" value="InterPro"/>
</dbReference>
<sequence length="808" mass="89762">MTSRCRHLGLALALLTLALAMACRSATAQNDQPAPPPGTFYITTEERAWLDAHADLRLGMWVGSPPIVFRGRDGAIQGMAPAYVDIVTRKLGLKPRRIRASSLSALWELAKAREVDMMGALPADPVFADDLLLSEPYLLLPIVIATRTEYPMIAGLDDLAGEAVAVEDGHIPHRRIPGDHPAIRLVTVANAEEGLSALLSGRAAAFVAGEATITHLARERGIASIRIAAITEYSSRVSMGIRKDWPELLVLVNRALASISKEEREGIRDYWTVLRDSRWVERPQVWRMVGMVTAGAVFLLTLFFLWNRRLAREIERRKRAEAEHRRALEGSRRIIESADIIIVGLDYAGHVRLFNRAGEAITGYPREELLGRNWFDIVVPRERFPFVWDEFSRLVNEGVRSTADTFESPLLTKGGDTRQILWRNSVTGDGEDGLATISYGTDITHRLQAEEELRLTQFAVDNAAMGVLRIRPSGRIVYANLTAARMLGYTRGELKRKTVMDVTREIPREQWPELWDRLKQSQVVTLETKARTRGDATLPVEITAYHLLFKGTEVAIAFLFDITERKRLETLREDVERLVRHDLRSPTLAVQTLFTLFDRADNLTPDQRELLESVKQASRRMLNIIDMSRVLFKMEAGTYTLSPVAVDLVTVAAAVIEDLRPALRASNVSMAVNLNGDPAGHDNVFMVHAEEMLCYALLANLIKNAVEASPKGSTVTLDLRTSSQHIVTVHNAGVIPEDIRDSFFEKYATSGKIHGTGLGTYTAKLVTTALGGTIDFTTSEADGTTITVRLPVHRDTAPRTGPEPENGP</sequence>
<evidence type="ECO:0000256" key="6">
    <source>
        <dbReference type="ARBA" id="ARBA00022741"/>
    </source>
</evidence>
<dbReference type="EC" id="2.7.13.3" evidence="3"/>
<evidence type="ECO:0000256" key="12">
    <source>
        <dbReference type="SAM" id="Phobius"/>
    </source>
</evidence>
<evidence type="ECO:0000313" key="17">
    <source>
        <dbReference type="Proteomes" id="UP000461162"/>
    </source>
</evidence>
<dbReference type="SMART" id="SM00091">
    <property type="entry name" value="PAS"/>
    <property type="match status" value="2"/>
</dbReference>
<evidence type="ECO:0000256" key="3">
    <source>
        <dbReference type="ARBA" id="ARBA00012438"/>
    </source>
</evidence>
<dbReference type="InterPro" id="IPR000014">
    <property type="entry name" value="PAS"/>
</dbReference>
<evidence type="ECO:0000256" key="4">
    <source>
        <dbReference type="ARBA" id="ARBA00022679"/>
    </source>
</evidence>
<evidence type="ECO:0000256" key="9">
    <source>
        <dbReference type="ARBA" id="ARBA00022989"/>
    </source>
</evidence>
<keyword evidence="13" id="KW-0732">Signal</keyword>
<dbReference type="NCBIfam" id="TIGR00229">
    <property type="entry name" value="sensory_box"/>
    <property type="match status" value="2"/>
</dbReference>
<dbReference type="GO" id="GO:0016020">
    <property type="term" value="C:membrane"/>
    <property type="evidence" value="ECO:0007669"/>
    <property type="project" value="UniProtKB-SubCell"/>
</dbReference>
<dbReference type="Proteomes" id="UP000461162">
    <property type="component" value="Unassembled WGS sequence"/>
</dbReference>
<dbReference type="SUPFAM" id="SSF55785">
    <property type="entry name" value="PYP-like sensor domain (PAS domain)"/>
    <property type="match status" value="2"/>
</dbReference>
<evidence type="ECO:0000256" key="2">
    <source>
        <dbReference type="ARBA" id="ARBA00004141"/>
    </source>
</evidence>
<dbReference type="CDD" id="cd00130">
    <property type="entry name" value="PAS"/>
    <property type="match status" value="2"/>
</dbReference>
<dbReference type="Gene3D" id="1.10.287.130">
    <property type="match status" value="1"/>
</dbReference>